<proteinExistence type="predicted"/>
<evidence type="ECO:0000259" key="2">
    <source>
        <dbReference type="Pfam" id="PF01979"/>
    </source>
</evidence>
<dbReference type="SUPFAM" id="SSF51338">
    <property type="entry name" value="Composite domain of metallo-dependent hydrolases"/>
    <property type="match status" value="1"/>
</dbReference>
<dbReference type="InterPro" id="IPR050287">
    <property type="entry name" value="MTA/SAH_deaminase"/>
</dbReference>
<evidence type="ECO:0000256" key="1">
    <source>
        <dbReference type="ARBA" id="ARBA00022801"/>
    </source>
</evidence>
<dbReference type="Gene3D" id="2.30.40.10">
    <property type="entry name" value="Urease, subunit C, domain 1"/>
    <property type="match status" value="1"/>
</dbReference>
<dbReference type="AlphaFoldDB" id="A0A133UQX9"/>
<dbReference type="Gene3D" id="3.20.20.140">
    <property type="entry name" value="Metal-dependent hydrolases"/>
    <property type="match status" value="1"/>
</dbReference>
<accession>A0A133UQX9</accession>
<dbReference type="InterPro" id="IPR011059">
    <property type="entry name" value="Metal-dep_hydrolase_composite"/>
</dbReference>
<dbReference type="SUPFAM" id="SSF51556">
    <property type="entry name" value="Metallo-dependent hydrolases"/>
    <property type="match status" value="1"/>
</dbReference>
<dbReference type="Pfam" id="PF01979">
    <property type="entry name" value="Amidohydro_1"/>
    <property type="match status" value="1"/>
</dbReference>
<dbReference type="PANTHER" id="PTHR43794:SF11">
    <property type="entry name" value="AMIDOHYDROLASE-RELATED DOMAIN-CONTAINING PROTEIN"/>
    <property type="match status" value="1"/>
</dbReference>
<dbReference type="Proteomes" id="UP000070414">
    <property type="component" value="Unassembled WGS sequence"/>
</dbReference>
<feature type="domain" description="Amidohydrolase-related" evidence="2">
    <location>
        <begin position="59"/>
        <end position="422"/>
    </location>
</feature>
<reference evidence="3 4" key="1">
    <citation type="journal article" date="2016" name="Sci. Rep.">
        <title>Metabolic traits of an uncultured archaeal lineage -MSBL1- from brine pools of the Red Sea.</title>
        <authorList>
            <person name="Mwirichia R."/>
            <person name="Alam I."/>
            <person name="Rashid M."/>
            <person name="Vinu M."/>
            <person name="Ba-Alawi W."/>
            <person name="Anthony Kamau A."/>
            <person name="Kamanda Ngugi D."/>
            <person name="Goker M."/>
            <person name="Klenk H.P."/>
            <person name="Bajic V."/>
            <person name="Stingl U."/>
        </authorList>
    </citation>
    <scope>NUCLEOTIDE SEQUENCE [LARGE SCALE GENOMIC DNA]</scope>
    <source>
        <strain evidence="3">SCGC-AAA259I14</strain>
    </source>
</reference>
<dbReference type="InterPro" id="IPR032466">
    <property type="entry name" value="Metal_Hydrolase"/>
</dbReference>
<organism evidence="3 4">
    <name type="scientific">candidate division MSBL1 archaeon SCGC-AAA259I14</name>
    <dbReference type="NCBI Taxonomy" id="1698268"/>
    <lineage>
        <taxon>Archaea</taxon>
        <taxon>Methanobacteriati</taxon>
        <taxon>Methanobacteriota</taxon>
        <taxon>candidate division MSBL1</taxon>
    </lineage>
</organism>
<comment type="caution">
    <text evidence="3">The sequence shown here is derived from an EMBL/GenBank/DDBJ whole genome shotgun (WGS) entry which is preliminary data.</text>
</comment>
<dbReference type="PANTHER" id="PTHR43794">
    <property type="entry name" value="AMINOHYDROLASE SSNA-RELATED"/>
    <property type="match status" value="1"/>
</dbReference>
<evidence type="ECO:0000313" key="3">
    <source>
        <dbReference type="EMBL" id="KXA96537.1"/>
    </source>
</evidence>
<name>A0A133UQX9_9EURY</name>
<gene>
    <name evidence="3" type="ORF">AKJ38_03105</name>
</gene>
<dbReference type="GO" id="GO:0016810">
    <property type="term" value="F:hydrolase activity, acting on carbon-nitrogen (but not peptide) bonds"/>
    <property type="evidence" value="ECO:0007669"/>
    <property type="project" value="InterPro"/>
</dbReference>
<dbReference type="CDD" id="cd01298">
    <property type="entry name" value="ATZ_TRZ_like"/>
    <property type="match status" value="1"/>
</dbReference>
<keyword evidence="1" id="KW-0378">Hydrolase</keyword>
<keyword evidence="4" id="KW-1185">Reference proteome</keyword>
<sequence>MVDLALTNGTVVTMNDRREVIKNGAVTIEGNKISDVGKTDEIKEKHEIDRELDCRDKLILPGFVDSHVHLGQALIRACADDMSLVPWLNERVLPLQGIGYQEGDGKLSAKLCALEMIKSGTTTFIEALLHGRYIEEMIEGIVESGMRGAISKSIMNRPGYADQPEAIPECMREDGEKTLKQTEKLIDKWHGEANNRIHIWYGLRTPGGATVDFYRQAVRRAKEHGTGITIHLAEVKEDVRYMKKEFNMTPMEFMEHCNIVGRNVTYAHGVWLPEEDYKRIKKNRCTVSHNPASNLKLGSGIAPVPEMLDAGVNVALGCDGGPSNDNYDMIREMKLAALIHKGRLLDPTVIPAETTLEMATVNGAKATLWRDNIGRIEPEKLADLIVVNLNKPHSAPVRNPISNLVYAAHEGNVETTIIDGNIIMENRQMKNLNEEKILNKVKKLAPEIDQRLDLKIDTRWPTK</sequence>
<dbReference type="InterPro" id="IPR006680">
    <property type="entry name" value="Amidohydro-rel"/>
</dbReference>
<protein>
    <recommendedName>
        <fullName evidence="2">Amidohydrolase-related domain-containing protein</fullName>
    </recommendedName>
</protein>
<dbReference type="PATRIC" id="fig|1698268.3.peg.752"/>
<dbReference type="EMBL" id="LHXS01000058">
    <property type="protein sequence ID" value="KXA96537.1"/>
    <property type="molecule type" value="Genomic_DNA"/>
</dbReference>
<evidence type="ECO:0000313" key="4">
    <source>
        <dbReference type="Proteomes" id="UP000070414"/>
    </source>
</evidence>